<protein>
    <submittedName>
        <fullName evidence="1">Predicted protein</fullName>
    </submittedName>
</protein>
<dbReference type="EMBL" id="FP929138">
    <property type="protein sequence ID" value="CBY00761.1"/>
    <property type="molecule type" value="Genomic_DNA"/>
</dbReference>
<dbReference type="HOGENOM" id="CLU_3087690_0_0_1"/>
<dbReference type="VEuPathDB" id="FungiDB:LEMA_uP018910.1"/>
<reference evidence="2" key="1">
    <citation type="journal article" date="2011" name="Nat. Commun.">
        <title>Effector diversification within compartments of the Leptosphaeria maculans genome affected by Repeat-Induced Point mutations.</title>
        <authorList>
            <person name="Rouxel T."/>
            <person name="Grandaubert J."/>
            <person name="Hane J.K."/>
            <person name="Hoede C."/>
            <person name="van de Wouw A.P."/>
            <person name="Couloux A."/>
            <person name="Dominguez V."/>
            <person name="Anthouard V."/>
            <person name="Bally P."/>
            <person name="Bourras S."/>
            <person name="Cozijnsen A.J."/>
            <person name="Ciuffetti L.M."/>
            <person name="Degrave A."/>
            <person name="Dilmaghani A."/>
            <person name="Duret L."/>
            <person name="Fudal I."/>
            <person name="Goodwin S.B."/>
            <person name="Gout L."/>
            <person name="Glaser N."/>
            <person name="Linglin J."/>
            <person name="Kema G.H.J."/>
            <person name="Lapalu N."/>
            <person name="Lawrence C.B."/>
            <person name="May K."/>
            <person name="Meyer M."/>
            <person name="Ollivier B."/>
            <person name="Poulain J."/>
            <person name="Schoch C.L."/>
            <person name="Simon A."/>
            <person name="Spatafora J.W."/>
            <person name="Stachowiak A."/>
            <person name="Turgeon B.G."/>
            <person name="Tyler B.M."/>
            <person name="Vincent D."/>
            <person name="Weissenbach J."/>
            <person name="Amselem J."/>
            <person name="Quesneville H."/>
            <person name="Oliver R.P."/>
            <person name="Wincker P."/>
            <person name="Balesdent M.-H."/>
            <person name="Howlett B.J."/>
        </authorList>
    </citation>
    <scope>NUCLEOTIDE SEQUENCE [LARGE SCALE GENOMIC DNA]</scope>
    <source>
        <strain evidence="2">JN3 / isolate v23.1.3 / race Av1-4-5-6-7-8</strain>
    </source>
</reference>
<keyword evidence="2" id="KW-1185">Reference proteome</keyword>
<sequence length="52" mass="6228">MASPLYRYVYFKVYFKVQPLLFSLPYLHPLQSGQLRVVLEILQGAGWWARKR</sequence>
<dbReference type="Proteomes" id="UP000002668">
    <property type="component" value="Genome"/>
</dbReference>
<accession>E5AAS0</accession>
<organism evidence="2">
    <name type="scientific">Leptosphaeria maculans (strain JN3 / isolate v23.1.3 / race Av1-4-5-6-7-8)</name>
    <name type="common">Blackleg fungus</name>
    <name type="synonym">Phoma lingam</name>
    <dbReference type="NCBI Taxonomy" id="985895"/>
    <lineage>
        <taxon>Eukaryota</taxon>
        <taxon>Fungi</taxon>
        <taxon>Dikarya</taxon>
        <taxon>Ascomycota</taxon>
        <taxon>Pezizomycotina</taxon>
        <taxon>Dothideomycetes</taxon>
        <taxon>Pleosporomycetidae</taxon>
        <taxon>Pleosporales</taxon>
        <taxon>Pleosporineae</taxon>
        <taxon>Leptosphaeriaceae</taxon>
        <taxon>Plenodomus</taxon>
        <taxon>Plenodomus lingam/Leptosphaeria maculans species complex</taxon>
    </lineage>
</organism>
<name>E5AAS0_LEPMJ</name>
<dbReference type="AlphaFoldDB" id="E5AAS0"/>
<proteinExistence type="predicted"/>
<evidence type="ECO:0000313" key="1">
    <source>
        <dbReference type="EMBL" id="CBY00761.1"/>
    </source>
</evidence>
<dbReference type="InParanoid" id="E5AAS0"/>
<evidence type="ECO:0000313" key="2">
    <source>
        <dbReference type="Proteomes" id="UP000002668"/>
    </source>
</evidence>
<gene>
    <name evidence="1" type="ORF">LEMA_uP018910.1</name>
</gene>